<dbReference type="AlphaFoldDB" id="A0A7Y0S7B7"/>
<feature type="non-terminal residue" evidence="1">
    <location>
        <position position="134"/>
    </location>
</feature>
<proteinExistence type="predicted"/>
<dbReference type="EMBL" id="JABCLD010001810">
    <property type="protein sequence ID" value="NMU27690.1"/>
    <property type="molecule type" value="Genomic_DNA"/>
</dbReference>
<protein>
    <submittedName>
        <fullName evidence="1">GGDEF domain-containing protein</fullName>
    </submittedName>
</protein>
<evidence type="ECO:0000313" key="1">
    <source>
        <dbReference type="EMBL" id="NMU27690.1"/>
    </source>
</evidence>
<sequence>YVEAVARKSLHQAEAYLSNAFNRQNAVMYFRSYTGNKLILERPIEALEGVKATFDVDWCKSNYSCVLAAWKEQLTDRVLVSLPFKTTYSDDMAISIMSPVYFQGELVGEFSEQLYLSPLYNDGKAVDVQIANGN</sequence>
<feature type="non-terminal residue" evidence="1">
    <location>
        <position position="1"/>
    </location>
</feature>
<evidence type="ECO:0000313" key="2">
    <source>
        <dbReference type="Proteomes" id="UP000555836"/>
    </source>
</evidence>
<comment type="caution">
    <text evidence="1">The sequence shown here is derived from an EMBL/GenBank/DDBJ whole genome shotgun (WGS) entry which is preliminary data.</text>
</comment>
<name>A0A7Y0S7B7_VIBPH</name>
<reference evidence="1 2" key="1">
    <citation type="submission" date="2020-04" db="EMBL/GenBank/DDBJ databases">
        <title>Whole-genome sequencing of Vibrio spp. from China reveals different genetic environments of blaCTX-M-14 among diverse lineages.</title>
        <authorList>
            <person name="Zheng Z."/>
            <person name="Ye L."/>
            <person name="Chen S."/>
        </authorList>
    </citation>
    <scope>NUCLEOTIDE SEQUENCE [LARGE SCALE GENOMIC DNA]</scope>
    <source>
        <strain evidence="1 2">Vb0574</strain>
    </source>
</reference>
<dbReference type="Proteomes" id="UP000555836">
    <property type="component" value="Unassembled WGS sequence"/>
</dbReference>
<accession>A0A7Y0S7B7</accession>
<organism evidence="1 2">
    <name type="scientific">Vibrio parahaemolyticus</name>
    <dbReference type="NCBI Taxonomy" id="670"/>
    <lineage>
        <taxon>Bacteria</taxon>
        <taxon>Pseudomonadati</taxon>
        <taxon>Pseudomonadota</taxon>
        <taxon>Gammaproteobacteria</taxon>
        <taxon>Vibrionales</taxon>
        <taxon>Vibrionaceae</taxon>
        <taxon>Vibrio</taxon>
    </lineage>
</organism>
<gene>
    <name evidence="1" type="ORF">HKB21_18945</name>
</gene>